<dbReference type="InterPro" id="IPR017939">
    <property type="entry name" value="G-Glutamylcylcotransferase"/>
</dbReference>
<evidence type="ECO:0000313" key="4">
    <source>
        <dbReference type="EMBL" id="SNX68437.1"/>
    </source>
</evidence>
<keyword evidence="1" id="KW-0456">Lyase</keyword>
<dbReference type="Pfam" id="PF13772">
    <property type="entry name" value="AIG2_2"/>
    <property type="match status" value="1"/>
</dbReference>
<dbReference type="PANTHER" id="PTHR12935">
    <property type="entry name" value="GAMMA-GLUTAMYLCYCLOTRANSFERASE"/>
    <property type="match status" value="1"/>
</dbReference>
<dbReference type="CDD" id="cd06661">
    <property type="entry name" value="GGCT_like"/>
    <property type="match status" value="2"/>
</dbReference>
<evidence type="ECO:0000259" key="3">
    <source>
        <dbReference type="Pfam" id="PF06094"/>
    </source>
</evidence>
<reference evidence="4 5" key="1">
    <citation type="submission" date="2017-08" db="EMBL/GenBank/DDBJ databases">
        <authorList>
            <person name="de Groot N.N."/>
        </authorList>
    </citation>
    <scope>NUCLEOTIDE SEQUENCE [LARGE SCALE GENOMIC DNA]</scope>
    <source>
        <strain evidence="4 5">JC228</strain>
    </source>
</reference>
<feature type="active site" description="Proton acceptor" evidence="2">
    <location>
        <position position="212"/>
    </location>
</feature>
<keyword evidence="5" id="KW-1185">Reference proteome</keyword>
<evidence type="ECO:0000256" key="2">
    <source>
        <dbReference type="PIRSR" id="PIRSR617939-1"/>
    </source>
</evidence>
<dbReference type="InterPro" id="IPR013024">
    <property type="entry name" value="GGCT-like"/>
</dbReference>
<keyword evidence="4" id="KW-0808">Transferase</keyword>
<protein>
    <submittedName>
        <fullName evidence="4">Gamma-glutamylcyclotransferase (GGCT)/AIG2-like uncharacterized protein YtfP</fullName>
    </submittedName>
</protein>
<name>A0A285CLM6_9BACI</name>
<gene>
    <name evidence="4" type="ORF">SAMN05877753_102530</name>
</gene>
<dbReference type="PANTHER" id="PTHR12935:SF0">
    <property type="entry name" value="GAMMA-GLUTAMYLCYCLOTRANSFERASE"/>
    <property type="match status" value="1"/>
</dbReference>
<evidence type="ECO:0000256" key="1">
    <source>
        <dbReference type="ARBA" id="ARBA00023239"/>
    </source>
</evidence>
<sequence length="296" mass="34081">MGTYVFVYGTLRKYESNHGYIQNSTCKANQAWVKGILYDTGDGYPALTVDDNSGLVYGEVYEVDAVTLEKIDDLEDYKADRDENLYMRIETNIYTDQGVLKGFTYVAGNQSRLRNKIDLGDWRVYQFLKERPASVFYFAYGSCMDQERFELARADSYFQKEVGAGVLQGYSMKYTFRVEDGGRADIVEANDRLEGILYDCPQDAVPYLFKREGVYTQSYRPTFVDIQVGYQVYPSCLTFTVVHKNEEMAPPVHYAKEILRGSKGKVSSSYYERLIRQLEDLEFDLAHQEIDSIIQS</sequence>
<dbReference type="GO" id="GO:0003839">
    <property type="term" value="F:gamma-glutamylcyclotransferase activity"/>
    <property type="evidence" value="ECO:0007669"/>
    <property type="project" value="InterPro"/>
</dbReference>
<dbReference type="InterPro" id="IPR009288">
    <property type="entry name" value="AIG2-like_dom"/>
</dbReference>
<organism evidence="4 5">
    <name type="scientific">Bacillus oleivorans</name>
    <dbReference type="NCBI Taxonomy" id="1448271"/>
    <lineage>
        <taxon>Bacteria</taxon>
        <taxon>Bacillati</taxon>
        <taxon>Bacillota</taxon>
        <taxon>Bacilli</taxon>
        <taxon>Bacillales</taxon>
        <taxon>Bacillaceae</taxon>
        <taxon>Bacillus</taxon>
    </lineage>
</organism>
<dbReference type="EMBL" id="OAOP01000002">
    <property type="protein sequence ID" value="SNX68437.1"/>
    <property type="molecule type" value="Genomic_DNA"/>
</dbReference>
<dbReference type="AlphaFoldDB" id="A0A285CLM6"/>
<dbReference type="Gene3D" id="3.10.490.10">
    <property type="entry name" value="Gamma-glutamyl cyclotransferase-like"/>
    <property type="match status" value="2"/>
</dbReference>
<feature type="domain" description="Gamma-glutamylcyclotransferase AIG2-like" evidence="3">
    <location>
        <begin position="5"/>
        <end position="123"/>
    </location>
</feature>
<evidence type="ECO:0000313" key="5">
    <source>
        <dbReference type="Proteomes" id="UP000219546"/>
    </source>
</evidence>
<dbReference type="OrthoDB" id="8538589at2"/>
<dbReference type="Proteomes" id="UP000219546">
    <property type="component" value="Unassembled WGS sequence"/>
</dbReference>
<accession>A0A285CLM6</accession>
<dbReference type="InterPro" id="IPR036568">
    <property type="entry name" value="GGCT-like_sf"/>
</dbReference>
<dbReference type="Pfam" id="PF06094">
    <property type="entry name" value="GGACT"/>
    <property type="match status" value="1"/>
</dbReference>
<proteinExistence type="predicted"/>
<dbReference type="SUPFAM" id="SSF110857">
    <property type="entry name" value="Gamma-glutamyl cyclotransferase-like"/>
    <property type="match status" value="2"/>
</dbReference>
<dbReference type="GO" id="GO:0016740">
    <property type="term" value="F:transferase activity"/>
    <property type="evidence" value="ECO:0007669"/>
    <property type="project" value="UniProtKB-KW"/>
</dbReference>
<dbReference type="RefSeq" id="WP_097157706.1">
    <property type="nucleotide sequence ID" value="NZ_JBEPMQ010000001.1"/>
</dbReference>